<evidence type="ECO:0000256" key="1">
    <source>
        <dbReference type="ARBA" id="ARBA00022553"/>
    </source>
</evidence>
<dbReference type="InterPro" id="IPR002059">
    <property type="entry name" value="CSP_DNA-bd"/>
</dbReference>
<feature type="transmembrane region" description="Helical" evidence="3">
    <location>
        <begin position="97"/>
        <end position="115"/>
    </location>
</feature>
<feature type="domain" description="CSD" evidence="4">
    <location>
        <begin position="1"/>
        <end position="65"/>
    </location>
</feature>
<name>A0ABV4MC22_9VIBR</name>
<dbReference type="InterPro" id="IPR019844">
    <property type="entry name" value="CSD_CS"/>
</dbReference>
<proteinExistence type="predicted"/>
<keyword evidence="3" id="KW-1133">Transmembrane helix</keyword>
<evidence type="ECO:0000256" key="3">
    <source>
        <dbReference type="SAM" id="Phobius"/>
    </source>
</evidence>
<protein>
    <submittedName>
        <fullName evidence="5">DUF1294 domain-containing protein</fullName>
    </submittedName>
</protein>
<evidence type="ECO:0000259" key="4">
    <source>
        <dbReference type="PROSITE" id="PS51857"/>
    </source>
</evidence>
<dbReference type="InterPro" id="IPR052069">
    <property type="entry name" value="Ca-reg_mRNA-binding_domain"/>
</dbReference>
<dbReference type="PROSITE" id="PS51857">
    <property type="entry name" value="CSD_2"/>
    <property type="match status" value="1"/>
</dbReference>
<evidence type="ECO:0000313" key="6">
    <source>
        <dbReference type="Proteomes" id="UP001569153"/>
    </source>
</evidence>
<organism evidence="5 6">
    <name type="scientific">Vibrio cortegadensis</name>
    <dbReference type="NCBI Taxonomy" id="1328770"/>
    <lineage>
        <taxon>Bacteria</taxon>
        <taxon>Pseudomonadati</taxon>
        <taxon>Pseudomonadota</taxon>
        <taxon>Gammaproteobacteria</taxon>
        <taxon>Vibrionales</taxon>
        <taxon>Vibrionaceae</taxon>
        <taxon>Vibrio</taxon>
    </lineage>
</organism>
<dbReference type="InterPro" id="IPR010718">
    <property type="entry name" value="DUF1294"/>
</dbReference>
<dbReference type="PROSITE" id="PS00352">
    <property type="entry name" value="CSD_1"/>
    <property type="match status" value="1"/>
</dbReference>
<feature type="transmembrane region" description="Helical" evidence="3">
    <location>
        <begin position="162"/>
        <end position="179"/>
    </location>
</feature>
<dbReference type="SMART" id="SM00357">
    <property type="entry name" value="CSP"/>
    <property type="match status" value="1"/>
</dbReference>
<accession>A0ABV4MC22</accession>
<dbReference type="Pfam" id="PF06961">
    <property type="entry name" value="DUF1294"/>
    <property type="match status" value="1"/>
</dbReference>
<keyword evidence="3" id="KW-0472">Membrane</keyword>
<keyword evidence="6" id="KW-1185">Reference proteome</keyword>
<dbReference type="InterPro" id="IPR011129">
    <property type="entry name" value="CSD"/>
</dbReference>
<dbReference type="PANTHER" id="PTHR12962:SF1">
    <property type="entry name" value="COLD SHOCK DOMAIN-CONTAINING PROTEIN CG9705"/>
    <property type="match status" value="1"/>
</dbReference>
<dbReference type="EMBL" id="JBGOOT010000083">
    <property type="protein sequence ID" value="MEZ8197082.1"/>
    <property type="molecule type" value="Genomic_DNA"/>
</dbReference>
<dbReference type="PANTHER" id="PTHR12962">
    <property type="entry name" value="CALCIUM-REGULATED HEAT STABLE PROTEIN CRHSP-24-RELATED"/>
    <property type="match status" value="1"/>
</dbReference>
<keyword evidence="1" id="KW-0597">Phosphoprotein</keyword>
<comment type="subcellular location">
    <subcellularLocation>
        <location evidence="2">Cytoplasm</location>
    </subcellularLocation>
</comment>
<comment type="caution">
    <text evidence="5">The sequence shown here is derived from an EMBL/GenBank/DDBJ whole genome shotgun (WGS) entry which is preliminary data.</text>
</comment>
<keyword evidence="3" id="KW-0812">Transmembrane</keyword>
<dbReference type="SUPFAM" id="SSF50249">
    <property type="entry name" value="Nucleic acid-binding proteins"/>
    <property type="match status" value="1"/>
</dbReference>
<gene>
    <name evidence="5" type="ORF">ACED38_19735</name>
</gene>
<feature type="transmembrane region" description="Helical" evidence="3">
    <location>
        <begin position="70"/>
        <end position="91"/>
    </location>
</feature>
<dbReference type="RefSeq" id="WP_371731266.1">
    <property type="nucleotide sequence ID" value="NZ_JBGOOT010000083.1"/>
</dbReference>
<evidence type="ECO:0000313" key="5">
    <source>
        <dbReference type="EMBL" id="MEZ8197082.1"/>
    </source>
</evidence>
<dbReference type="InterPro" id="IPR012340">
    <property type="entry name" value="NA-bd_OB-fold"/>
</dbReference>
<evidence type="ECO:0000256" key="2">
    <source>
        <dbReference type="RuleBase" id="RU000408"/>
    </source>
</evidence>
<dbReference type="Gene3D" id="2.40.50.140">
    <property type="entry name" value="Nucleic acid-binding proteins"/>
    <property type="match status" value="1"/>
</dbReference>
<sequence length="195" mass="21941">MKGKITEWNDSKGYGFISALNGNLRVFIHASSVKNSNHRPRLNDEVTFEVSEDNRGRFNAVDVTIEGKQAFPLTVLFGCSYLVFACAALIVFGRPLFIIPLYIGISLITYVMFSVDKKAAQTGQWRTPENSLHMLSLFGGWPGALFAQSQLRHKSKKQPFKAILWITIILNISAFLWTFTPSGITLIQRISSVFY</sequence>
<dbReference type="Proteomes" id="UP001569153">
    <property type="component" value="Unassembled WGS sequence"/>
</dbReference>
<dbReference type="Pfam" id="PF00313">
    <property type="entry name" value="CSD"/>
    <property type="match status" value="1"/>
</dbReference>
<reference evidence="5 6" key="1">
    <citation type="submission" date="2024-06" db="EMBL/GenBank/DDBJ databases">
        <authorList>
            <person name="Steensen K."/>
            <person name="Seneca J."/>
            <person name="Bartlau N."/>
            <person name="Yu A.X."/>
            <person name="Polz M.F."/>
        </authorList>
    </citation>
    <scope>NUCLEOTIDE SEQUENCE [LARGE SCALE GENOMIC DNA]</scope>
    <source>
        <strain evidence="5 6">FF146</strain>
    </source>
</reference>